<reference evidence="2 3" key="1">
    <citation type="journal article" date="2021" name="Nat. Commun.">
        <title>Incipient diploidization of the medicinal plant Perilla within 10,000 years.</title>
        <authorList>
            <person name="Zhang Y."/>
            <person name="Shen Q."/>
            <person name="Leng L."/>
            <person name="Zhang D."/>
            <person name="Chen S."/>
            <person name="Shi Y."/>
            <person name="Ning Z."/>
            <person name="Chen S."/>
        </authorList>
    </citation>
    <scope>NUCLEOTIDE SEQUENCE [LARGE SCALE GENOMIC DNA]</scope>
    <source>
        <strain evidence="3">cv. PC099</strain>
    </source>
</reference>
<dbReference type="EMBL" id="SDAM02029654">
    <property type="protein sequence ID" value="KAH6754990.1"/>
    <property type="molecule type" value="Genomic_DNA"/>
</dbReference>
<feature type="compositionally biased region" description="Polar residues" evidence="1">
    <location>
        <begin position="130"/>
        <end position="148"/>
    </location>
</feature>
<evidence type="ECO:0000313" key="3">
    <source>
        <dbReference type="Proteomes" id="UP001190926"/>
    </source>
</evidence>
<protein>
    <submittedName>
        <fullName evidence="2">Uncharacterized protein</fullName>
    </submittedName>
</protein>
<organism evidence="2 3">
    <name type="scientific">Perilla frutescens var. hirtella</name>
    <name type="common">Perilla citriodora</name>
    <name type="synonym">Perilla setoyensis</name>
    <dbReference type="NCBI Taxonomy" id="608512"/>
    <lineage>
        <taxon>Eukaryota</taxon>
        <taxon>Viridiplantae</taxon>
        <taxon>Streptophyta</taxon>
        <taxon>Embryophyta</taxon>
        <taxon>Tracheophyta</taxon>
        <taxon>Spermatophyta</taxon>
        <taxon>Magnoliopsida</taxon>
        <taxon>eudicotyledons</taxon>
        <taxon>Gunneridae</taxon>
        <taxon>Pentapetalae</taxon>
        <taxon>asterids</taxon>
        <taxon>lamiids</taxon>
        <taxon>Lamiales</taxon>
        <taxon>Lamiaceae</taxon>
        <taxon>Nepetoideae</taxon>
        <taxon>Elsholtzieae</taxon>
        <taxon>Perilla</taxon>
    </lineage>
</organism>
<sequence>MKEFSGSPGLHSAPLGPPTGEKGEPEIKWVSEDANTKRSNRERDLPDVPRSSRRNQSGEGNCDSPKKRDPTKVKQRRNHSKDSSEGSVRSSRREQQDSTQPSDSTNPGIPDPAKRSRRKKSRDSNGTGGSTRPRSKTNASADTDSEPSVKNPELDPIQ</sequence>
<keyword evidence="3" id="KW-1185">Reference proteome</keyword>
<accession>A0AAD4IM30</accession>
<proteinExistence type="predicted"/>
<comment type="caution">
    <text evidence="2">The sequence shown here is derived from an EMBL/GenBank/DDBJ whole genome shotgun (WGS) entry which is preliminary data.</text>
</comment>
<dbReference type="AlphaFoldDB" id="A0AAD4IM30"/>
<feature type="compositionally biased region" description="Basic and acidic residues" evidence="1">
    <location>
        <begin position="21"/>
        <end position="47"/>
    </location>
</feature>
<evidence type="ECO:0000256" key="1">
    <source>
        <dbReference type="SAM" id="MobiDB-lite"/>
    </source>
</evidence>
<feature type="compositionally biased region" description="Polar residues" evidence="1">
    <location>
        <begin position="97"/>
        <end position="107"/>
    </location>
</feature>
<feature type="region of interest" description="Disordered" evidence="1">
    <location>
        <begin position="1"/>
        <end position="158"/>
    </location>
</feature>
<gene>
    <name evidence="2" type="ORF">C2S53_019034</name>
</gene>
<dbReference type="Proteomes" id="UP001190926">
    <property type="component" value="Unassembled WGS sequence"/>
</dbReference>
<evidence type="ECO:0000313" key="2">
    <source>
        <dbReference type="EMBL" id="KAH6754990.1"/>
    </source>
</evidence>
<name>A0AAD4IM30_PERFH</name>